<name>A0A226DMQ5_FOLCA</name>
<comment type="subcellular location">
    <subcellularLocation>
        <location evidence="1">Cell membrane</location>
        <topology evidence="1">Multi-pass membrane protein</topology>
    </subcellularLocation>
</comment>
<accession>A0A226DMQ5</accession>
<evidence type="ECO:0000256" key="7">
    <source>
        <dbReference type="ARBA" id="ARBA00023180"/>
    </source>
</evidence>
<feature type="transmembrane region" description="Helical" evidence="8">
    <location>
        <begin position="454"/>
        <end position="471"/>
    </location>
</feature>
<sequence length="501" mass="57972">MVDIDETDSDLTKINSIWFTLNSNFHTEMVAFDGDIPHRNTQCDAKKYEPELSSNFQMCSFLSLSLKHNFTLVKLSQHQYDYFYQLDLDIILYPNLIRDMGNGVISHYEVRWLNIQFIFVTPFPTALTGIRAFVLPFDETVWGILLTFCVIISLIIVIGDTKRRKFVKFLIEFLNVASILLGHVNGDSLTMFKNKKWVAVPILTVWFLGGRYITMDNLYVGSIYSFLSAIKPPKLPDTLKTLVDSDNPIITLDFYSYTWNRSTRISTLKSLIIPSYTELYKDQETFVKLLENLNKKLIFTGRYFDMVDVVLGRIEQSKSPLFQNGSLGFDISKTWAIMGQVETVKGFTSDIKWSGKKKISTAKDGTTPFSTIWVTYGSTSFFFPILKKGFGQLSSFGLIMRWEKMSYLYSPLKTIYLRDNKNYKKYFFKVMSNAKEQITFHESDPVSMKSVNEVFFLWGMCLLIGIVSIIIECKGLHCLTVKCDSYHMEFKIVFRTKKYPE</sequence>
<dbReference type="PANTHER" id="PTHR42643:SF24">
    <property type="entry name" value="IONOTROPIC RECEPTOR 60A"/>
    <property type="match status" value="1"/>
</dbReference>
<keyword evidence="4 8" id="KW-1133">Transmembrane helix</keyword>
<proteinExistence type="predicted"/>
<evidence type="ECO:0000256" key="2">
    <source>
        <dbReference type="ARBA" id="ARBA00022475"/>
    </source>
</evidence>
<feature type="transmembrane region" description="Helical" evidence="8">
    <location>
        <begin position="112"/>
        <end position="134"/>
    </location>
</feature>
<feature type="transmembrane region" description="Helical" evidence="8">
    <location>
        <begin position="166"/>
        <end position="185"/>
    </location>
</feature>
<keyword evidence="5 8" id="KW-0472">Membrane</keyword>
<dbReference type="GO" id="GO:0005886">
    <property type="term" value="C:plasma membrane"/>
    <property type="evidence" value="ECO:0007669"/>
    <property type="project" value="UniProtKB-SubCell"/>
</dbReference>
<keyword evidence="3 8" id="KW-0812">Transmembrane</keyword>
<evidence type="ECO:0000256" key="8">
    <source>
        <dbReference type="SAM" id="Phobius"/>
    </source>
</evidence>
<evidence type="ECO:0000256" key="1">
    <source>
        <dbReference type="ARBA" id="ARBA00004651"/>
    </source>
</evidence>
<evidence type="ECO:0000313" key="10">
    <source>
        <dbReference type="Proteomes" id="UP000198287"/>
    </source>
</evidence>
<dbReference type="Proteomes" id="UP000198287">
    <property type="component" value="Unassembled WGS sequence"/>
</dbReference>
<dbReference type="AlphaFoldDB" id="A0A226DMQ5"/>
<feature type="transmembrane region" description="Helical" evidence="8">
    <location>
        <begin position="197"/>
        <end position="214"/>
    </location>
</feature>
<keyword evidence="6" id="KW-0675">Receptor</keyword>
<evidence type="ECO:0000256" key="5">
    <source>
        <dbReference type="ARBA" id="ARBA00023136"/>
    </source>
</evidence>
<dbReference type="InterPro" id="IPR052192">
    <property type="entry name" value="Insect_Ionotropic_Sensory_Rcpt"/>
</dbReference>
<comment type="caution">
    <text evidence="9">The sequence shown here is derived from an EMBL/GenBank/DDBJ whole genome shotgun (WGS) entry which is preliminary data.</text>
</comment>
<reference evidence="9 10" key="1">
    <citation type="submission" date="2015-12" db="EMBL/GenBank/DDBJ databases">
        <title>The genome of Folsomia candida.</title>
        <authorList>
            <person name="Faddeeva A."/>
            <person name="Derks M.F."/>
            <person name="Anvar Y."/>
            <person name="Smit S."/>
            <person name="Van Straalen N."/>
            <person name="Roelofs D."/>
        </authorList>
    </citation>
    <scope>NUCLEOTIDE SEQUENCE [LARGE SCALE GENOMIC DNA]</scope>
    <source>
        <strain evidence="9 10">VU population</strain>
        <tissue evidence="9">Whole body</tissue>
    </source>
</reference>
<dbReference type="EMBL" id="LNIX01000016">
    <property type="protein sequence ID" value="OXA46298.1"/>
    <property type="molecule type" value="Genomic_DNA"/>
</dbReference>
<evidence type="ECO:0000313" key="9">
    <source>
        <dbReference type="EMBL" id="OXA46298.1"/>
    </source>
</evidence>
<evidence type="ECO:0000256" key="4">
    <source>
        <dbReference type="ARBA" id="ARBA00022989"/>
    </source>
</evidence>
<keyword evidence="2" id="KW-1003">Cell membrane</keyword>
<keyword evidence="10" id="KW-1185">Reference proteome</keyword>
<evidence type="ECO:0000256" key="6">
    <source>
        <dbReference type="ARBA" id="ARBA00023170"/>
    </source>
</evidence>
<feature type="transmembrane region" description="Helical" evidence="8">
    <location>
        <begin position="140"/>
        <end position="159"/>
    </location>
</feature>
<keyword evidence="7" id="KW-0325">Glycoprotein</keyword>
<evidence type="ECO:0000256" key="3">
    <source>
        <dbReference type="ARBA" id="ARBA00022692"/>
    </source>
</evidence>
<gene>
    <name evidence="9" type="ORF">Fcan01_19194</name>
</gene>
<protein>
    <submittedName>
        <fullName evidence="9">Uncharacterized protein</fullName>
    </submittedName>
</protein>
<dbReference type="PANTHER" id="PTHR42643">
    <property type="entry name" value="IONOTROPIC RECEPTOR 20A-RELATED"/>
    <property type="match status" value="1"/>
</dbReference>
<organism evidence="9 10">
    <name type="scientific">Folsomia candida</name>
    <name type="common">Springtail</name>
    <dbReference type="NCBI Taxonomy" id="158441"/>
    <lineage>
        <taxon>Eukaryota</taxon>
        <taxon>Metazoa</taxon>
        <taxon>Ecdysozoa</taxon>
        <taxon>Arthropoda</taxon>
        <taxon>Hexapoda</taxon>
        <taxon>Collembola</taxon>
        <taxon>Entomobryomorpha</taxon>
        <taxon>Isotomoidea</taxon>
        <taxon>Isotomidae</taxon>
        <taxon>Proisotominae</taxon>
        <taxon>Folsomia</taxon>
    </lineage>
</organism>